<dbReference type="AlphaFoldDB" id="A0A7S0I6I8"/>
<proteinExistence type="predicted"/>
<evidence type="ECO:0000256" key="1">
    <source>
        <dbReference type="SAM" id="MobiDB-lite"/>
    </source>
</evidence>
<evidence type="ECO:0000313" key="2">
    <source>
        <dbReference type="EMBL" id="CAD8512339.1"/>
    </source>
</evidence>
<evidence type="ECO:0008006" key="3">
    <source>
        <dbReference type="Google" id="ProtNLM"/>
    </source>
</evidence>
<accession>A0A7S0I6I8</accession>
<feature type="compositionally biased region" description="Basic and acidic residues" evidence="1">
    <location>
        <begin position="250"/>
        <end position="260"/>
    </location>
</feature>
<feature type="compositionally biased region" description="Basic and acidic residues" evidence="1">
    <location>
        <begin position="81"/>
        <end position="108"/>
    </location>
</feature>
<feature type="compositionally biased region" description="Basic residues" evidence="1">
    <location>
        <begin position="240"/>
        <end position="249"/>
    </location>
</feature>
<feature type="region of interest" description="Disordered" evidence="1">
    <location>
        <begin position="207"/>
        <end position="287"/>
    </location>
</feature>
<name>A0A7S0I6I8_9EUKA</name>
<feature type="compositionally biased region" description="Basic and acidic residues" evidence="1">
    <location>
        <begin position="221"/>
        <end position="239"/>
    </location>
</feature>
<protein>
    <recommendedName>
        <fullName evidence="3">TPX2 C-terminal domain-containing protein</fullName>
    </recommendedName>
</protein>
<feature type="compositionally biased region" description="Low complexity" evidence="1">
    <location>
        <begin position="117"/>
        <end position="129"/>
    </location>
</feature>
<feature type="compositionally biased region" description="Polar residues" evidence="1">
    <location>
        <begin position="52"/>
        <end position="74"/>
    </location>
</feature>
<feature type="region of interest" description="Disordered" evidence="1">
    <location>
        <begin position="1"/>
        <end position="129"/>
    </location>
</feature>
<feature type="region of interest" description="Disordered" evidence="1">
    <location>
        <begin position="141"/>
        <end position="166"/>
    </location>
</feature>
<organism evidence="2">
    <name type="scientific">Phaeocystis antarctica</name>
    <dbReference type="NCBI Taxonomy" id="33657"/>
    <lineage>
        <taxon>Eukaryota</taxon>
        <taxon>Haptista</taxon>
        <taxon>Haptophyta</taxon>
        <taxon>Prymnesiophyceae</taxon>
        <taxon>Phaeocystales</taxon>
        <taxon>Phaeocystaceae</taxon>
        <taxon>Phaeocystis</taxon>
    </lineage>
</organism>
<sequence length="287" mass="32015">MEGKACGLGQVTPRKATCPKSPGRGLANARAPPAEPPAEEFVAFRARPMPTFSPSLVSPRPQSTDAHRPTTSPRPFSLQGAERRAVNEQIHEQRLKEAREKEVADRSFHARQMPVGEAWKPEPAAKPATAAAPFHLFSEERGAQHESARSAHLVEAERSEREQREFHARSAEVLKKHAFTAAKSTKPLTEINGFRISSTEQAAKRKAAELDKAAERAAQMRVEREEATLRRREEAAQLKEHRRSLVHKSRSADVLKKEPFKPQLSARRPTQAQSPHWAPTKSRAVRA</sequence>
<gene>
    <name evidence="2" type="ORF">PANT1444_LOCUS21996</name>
</gene>
<reference evidence="2" key="1">
    <citation type="submission" date="2021-01" db="EMBL/GenBank/DDBJ databases">
        <authorList>
            <person name="Corre E."/>
            <person name="Pelletier E."/>
            <person name="Niang G."/>
            <person name="Scheremetjew M."/>
            <person name="Finn R."/>
            <person name="Kale V."/>
            <person name="Holt S."/>
            <person name="Cochrane G."/>
            <person name="Meng A."/>
            <person name="Brown T."/>
            <person name="Cohen L."/>
        </authorList>
    </citation>
    <scope>NUCLEOTIDE SEQUENCE</scope>
    <source>
        <strain evidence="2">CCMP1374</strain>
    </source>
</reference>
<dbReference type="EMBL" id="HBEP01038780">
    <property type="protein sequence ID" value="CAD8512339.1"/>
    <property type="molecule type" value="Transcribed_RNA"/>
</dbReference>